<gene>
    <name evidence="2" type="ORF">GBAR_LOCUS30238</name>
</gene>
<dbReference type="Proteomes" id="UP001174909">
    <property type="component" value="Unassembled WGS sequence"/>
</dbReference>
<reference evidence="2" key="1">
    <citation type="submission" date="2023-03" db="EMBL/GenBank/DDBJ databases">
        <authorList>
            <person name="Steffen K."/>
            <person name="Cardenas P."/>
        </authorList>
    </citation>
    <scope>NUCLEOTIDE SEQUENCE</scope>
</reference>
<protein>
    <submittedName>
        <fullName evidence="2">Uncharacterized protein</fullName>
    </submittedName>
</protein>
<comment type="caution">
    <text evidence="2">The sequence shown here is derived from an EMBL/GenBank/DDBJ whole genome shotgun (WGS) entry which is preliminary data.</text>
</comment>
<dbReference type="EMBL" id="CASHTH010004272">
    <property type="protein sequence ID" value="CAI8055371.1"/>
    <property type="molecule type" value="Genomic_DNA"/>
</dbReference>
<evidence type="ECO:0000313" key="2">
    <source>
        <dbReference type="EMBL" id="CAI8055371.1"/>
    </source>
</evidence>
<name>A0AA35TYH9_GEOBA</name>
<proteinExistence type="predicted"/>
<evidence type="ECO:0000256" key="1">
    <source>
        <dbReference type="SAM" id="MobiDB-lite"/>
    </source>
</evidence>
<accession>A0AA35TYH9</accession>
<keyword evidence="3" id="KW-1185">Reference proteome</keyword>
<dbReference type="AlphaFoldDB" id="A0AA35TYH9"/>
<feature type="region of interest" description="Disordered" evidence="1">
    <location>
        <begin position="1"/>
        <end position="135"/>
    </location>
</feature>
<evidence type="ECO:0000313" key="3">
    <source>
        <dbReference type="Proteomes" id="UP001174909"/>
    </source>
</evidence>
<organism evidence="2 3">
    <name type="scientific">Geodia barretti</name>
    <name type="common">Barrett's horny sponge</name>
    <dbReference type="NCBI Taxonomy" id="519541"/>
    <lineage>
        <taxon>Eukaryota</taxon>
        <taxon>Metazoa</taxon>
        <taxon>Porifera</taxon>
        <taxon>Demospongiae</taxon>
        <taxon>Heteroscleromorpha</taxon>
        <taxon>Tetractinellida</taxon>
        <taxon>Astrophorina</taxon>
        <taxon>Geodiidae</taxon>
        <taxon>Geodia</taxon>
    </lineage>
</organism>
<sequence>MSVAAIPTSIALPPRGRGNSENRGRTASKAKHRNILGQQLENPTPSHPGKSVGGPQATPRKPLALIDHNTKPTPAGKGQGSGKPGKKSVRNVERRKQSGPTPVRPVTAVSAPAAKNEEMEEFPEIETMSRRQQEPDELDIGMFVPPAYFRGVSAAVRQPLILPPFWGPSHSPLTLSSPLMMLLSDQFPP</sequence>